<gene>
    <name evidence="2" type="ORF">IRJ41_012484</name>
</gene>
<dbReference type="EMBL" id="JAFHDT010000004">
    <property type="protein sequence ID" value="KAI7811276.1"/>
    <property type="molecule type" value="Genomic_DNA"/>
</dbReference>
<dbReference type="Proteomes" id="UP001059041">
    <property type="component" value="Linkage Group LG4"/>
</dbReference>
<proteinExistence type="predicted"/>
<accession>A0A9W7X078</accession>
<feature type="region of interest" description="Disordered" evidence="1">
    <location>
        <begin position="175"/>
        <end position="194"/>
    </location>
</feature>
<keyword evidence="3" id="KW-1185">Reference proteome</keyword>
<evidence type="ECO:0000256" key="1">
    <source>
        <dbReference type="SAM" id="MobiDB-lite"/>
    </source>
</evidence>
<evidence type="ECO:0000313" key="2">
    <source>
        <dbReference type="EMBL" id="KAI7811276.1"/>
    </source>
</evidence>
<sequence length="194" mass="21630">MCVEACLDVELKSDSWLEVEAGGRARRYHLKHSAHRPQATRPNASEVNKDTGVGVFGIIHEGITHKNEDLNEEDLHALTLTNANPGARLLNAAVSSPPRSQPPSSRLFCTIEADHNRFLLFKQMRTGQGREPFKIREQIKLEVLDSAEEAAPGKQSLAMASNSIFESFSSYQPCFNRDREQEDDGTGLATRRSR</sequence>
<reference evidence="2" key="1">
    <citation type="submission" date="2021-02" db="EMBL/GenBank/DDBJ databases">
        <title>Comparative genomics reveals that relaxation of natural selection precedes convergent phenotypic evolution of cavefish.</title>
        <authorList>
            <person name="Peng Z."/>
        </authorList>
    </citation>
    <scope>NUCLEOTIDE SEQUENCE</scope>
    <source>
        <tissue evidence="2">Muscle</tissue>
    </source>
</reference>
<evidence type="ECO:0000313" key="3">
    <source>
        <dbReference type="Proteomes" id="UP001059041"/>
    </source>
</evidence>
<organism evidence="2 3">
    <name type="scientific">Triplophysa rosa</name>
    <name type="common">Cave loach</name>
    <dbReference type="NCBI Taxonomy" id="992332"/>
    <lineage>
        <taxon>Eukaryota</taxon>
        <taxon>Metazoa</taxon>
        <taxon>Chordata</taxon>
        <taxon>Craniata</taxon>
        <taxon>Vertebrata</taxon>
        <taxon>Euteleostomi</taxon>
        <taxon>Actinopterygii</taxon>
        <taxon>Neopterygii</taxon>
        <taxon>Teleostei</taxon>
        <taxon>Ostariophysi</taxon>
        <taxon>Cypriniformes</taxon>
        <taxon>Nemacheilidae</taxon>
        <taxon>Triplophysa</taxon>
    </lineage>
</organism>
<name>A0A9W7X078_TRIRA</name>
<dbReference type="AlphaFoldDB" id="A0A9W7X078"/>
<protein>
    <submittedName>
        <fullName evidence="2">Uncharacterized protein</fullName>
    </submittedName>
</protein>
<comment type="caution">
    <text evidence="2">The sequence shown here is derived from an EMBL/GenBank/DDBJ whole genome shotgun (WGS) entry which is preliminary data.</text>
</comment>